<evidence type="ECO:0000256" key="1">
    <source>
        <dbReference type="ARBA" id="ARBA00013139"/>
    </source>
</evidence>
<dbReference type="EC" id="2.6.1.85" evidence="1"/>
<organism evidence="5 6">
    <name type="scientific">Sediminicola luteus</name>
    <dbReference type="NCBI Taxonomy" id="319238"/>
    <lineage>
        <taxon>Bacteria</taxon>
        <taxon>Pseudomonadati</taxon>
        <taxon>Bacteroidota</taxon>
        <taxon>Flavobacteriia</taxon>
        <taxon>Flavobacteriales</taxon>
        <taxon>Flavobacteriaceae</taxon>
        <taxon>Sediminicola</taxon>
    </lineage>
</organism>
<reference evidence="5 6" key="1">
    <citation type="submission" date="2017-04" db="EMBL/GenBank/DDBJ databases">
        <title>A new member of the family Flavobacteriaceae isolated from ascidians.</title>
        <authorList>
            <person name="Chen L."/>
        </authorList>
    </citation>
    <scope>NUCLEOTIDE SEQUENCE [LARGE SCALE GENOMIC DNA]</scope>
    <source>
        <strain evidence="5 6">HQA918</strain>
    </source>
</reference>
<dbReference type="Pfam" id="PF00425">
    <property type="entry name" value="Chorismate_bind"/>
    <property type="match status" value="1"/>
</dbReference>
<sequence>MRTPITFPIPENSPIKQQLLQWGQQFVDCCWLDSNEHPDPYGNFEAILAVGTQSRLVAQDRLGFKAFENYRNRENDWIFGYLSYDLKNGLENLESENRDHMEFPALYFFRPEKVILLEKDKLVFQYPEAMAAEAQHDYEAICGLQLSTQIKNHSPIDIKAGMSKEAYLAKCQQLLEHIHRGDVYEINFCQEFYASKTKIDPLALFTEMNTRLQPPFATFLKMGDRYVLSASPERFLNRKGNTLISQPIKGTAKRHFDDPVQDERAKVELENSEKERAENIMIVDLVRNDLSKVATKGSVKVPELCRVYPYEQVHQMVSTVSAKIPSQSSPIALIKAAFPMGSMTGAPKISAMELIERYETHKRGVYSGSVGYIDPQGDFDFNVIIRTLLYDKKSKKVSLSVGSALTALARPEAEYDECLLKAQALIQLLEATD</sequence>
<feature type="domain" description="Anthranilate synthase component I N-terminal" evidence="4">
    <location>
        <begin position="78"/>
        <end position="117"/>
    </location>
</feature>
<dbReference type="OrthoDB" id="9803598at2"/>
<dbReference type="SUPFAM" id="SSF56322">
    <property type="entry name" value="ADC synthase"/>
    <property type="match status" value="1"/>
</dbReference>
<dbReference type="GO" id="GO:0000162">
    <property type="term" value="P:L-tryptophan biosynthetic process"/>
    <property type="evidence" value="ECO:0007669"/>
    <property type="project" value="TreeGrafter"/>
</dbReference>
<dbReference type="InterPro" id="IPR005801">
    <property type="entry name" value="ADC_synthase"/>
</dbReference>
<dbReference type="InterPro" id="IPR019999">
    <property type="entry name" value="Anth_synth_I-like"/>
</dbReference>
<gene>
    <name evidence="5" type="ORF">B7P33_12480</name>
</gene>
<dbReference type="PRINTS" id="PR00095">
    <property type="entry name" value="ANTSNTHASEI"/>
</dbReference>
<dbReference type="InterPro" id="IPR005802">
    <property type="entry name" value="ADC_synth_comp_1"/>
</dbReference>
<dbReference type="InterPro" id="IPR015890">
    <property type="entry name" value="Chorismate_C"/>
</dbReference>
<dbReference type="PANTHER" id="PTHR11236:SF50">
    <property type="entry name" value="AMINODEOXYCHORISMATE SYNTHASE COMPONENT 1"/>
    <property type="match status" value="1"/>
</dbReference>
<dbReference type="GO" id="GO:0046820">
    <property type="term" value="F:4-amino-4-deoxychorismate synthase activity"/>
    <property type="evidence" value="ECO:0007669"/>
    <property type="project" value="UniProtKB-EC"/>
</dbReference>
<dbReference type="PANTHER" id="PTHR11236">
    <property type="entry name" value="AMINOBENZOATE/ANTHRANILATE SYNTHASE"/>
    <property type="match status" value="1"/>
</dbReference>
<dbReference type="NCBIfam" id="TIGR00553">
    <property type="entry name" value="pabB"/>
    <property type="match status" value="1"/>
</dbReference>
<protein>
    <recommendedName>
        <fullName evidence="1">aminodeoxychorismate synthase</fullName>
        <ecNumber evidence="1">2.6.1.85</ecNumber>
    </recommendedName>
</protein>
<evidence type="ECO:0000313" key="5">
    <source>
        <dbReference type="EMBL" id="PCE64052.1"/>
    </source>
</evidence>
<evidence type="ECO:0000313" key="6">
    <source>
        <dbReference type="Proteomes" id="UP000219559"/>
    </source>
</evidence>
<comment type="caution">
    <text evidence="5">The sequence shown here is derived from an EMBL/GenBank/DDBJ whole genome shotgun (WGS) entry which is preliminary data.</text>
</comment>
<keyword evidence="6" id="KW-1185">Reference proteome</keyword>
<dbReference type="RefSeq" id="WP_097442769.1">
    <property type="nucleotide sequence ID" value="NZ_NBWU01000004.1"/>
</dbReference>
<name>A0A2A4G8G1_9FLAO</name>
<accession>A0A2A4G8G1</accession>
<dbReference type="AlphaFoldDB" id="A0A2A4G8G1"/>
<dbReference type="GO" id="GO:0009396">
    <property type="term" value="P:folic acid-containing compound biosynthetic process"/>
    <property type="evidence" value="ECO:0007669"/>
    <property type="project" value="InterPro"/>
</dbReference>
<dbReference type="Pfam" id="PF04715">
    <property type="entry name" value="Anth_synt_I_N"/>
    <property type="match status" value="1"/>
</dbReference>
<evidence type="ECO:0000259" key="4">
    <source>
        <dbReference type="Pfam" id="PF04715"/>
    </source>
</evidence>
<dbReference type="Proteomes" id="UP000219559">
    <property type="component" value="Unassembled WGS sequence"/>
</dbReference>
<dbReference type="EMBL" id="NBWU01000004">
    <property type="protein sequence ID" value="PCE64052.1"/>
    <property type="molecule type" value="Genomic_DNA"/>
</dbReference>
<evidence type="ECO:0000256" key="2">
    <source>
        <dbReference type="ARBA" id="ARBA00022679"/>
    </source>
</evidence>
<dbReference type="Gene3D" id="3.60.120.10">
    <property type="entry name" value="Anthranilate synthase"/>
    <property type="match status" value="1"/>
</dbReference>
<feature type="domain" description="Chorismate-utilising enzyme C-terminal" evidence="3">
    <location>
        <begin position="164"/>
        <end position="421"/>
    </location>
</feature>
<evidence type="ECO:0000259" key="3">
    <source>
        <dbReference type="Pfam" id="PF00425"/>
    </source>
</evidence>
<dbReference type="InterPro" id="IPR006805">
    <property type="entry name" value="Anth_synth_I_N"/>
</dbReference>
<keyword evidence="2" id="KW-0808">Transferase</keyword>
<proteinExistence type="predicted"/>